<feature type="region of interest" description="Disordered" evidence="1">
    <location>
        <begin position="32"/>
        <end position="76"/>
    </location>
</feature>
<protein>
    <submittedName>
        <fullName evidence="2">Uncharacterized protein</fullName>
    </submittedName>
</protein>
<feature type="compositionally biased region" description="Polar residues" evidence="1">
    <location>
        <begin position="36"/>
        <end position="45"/>
    </location>
</feature>
<dbReference type="Proteomes" id="UP000230233">
    <property type="component" value="Chromosome V"/>
</dbReference>
<organism evidence="2 3">
    <name type="scientific">Caenorhabditis nigoni</name>
    <dbReference type="NCBI Taxonomy" id="1611254"/>
    <lineage>
        <taxon>Eukaryota</taxon>
        <taxon>Metazoa</taxon>
        <taxon>Ecdysozoa</taxon>
        <taxon>Nematoda</taxon>
        <taxon>Chromadorea</taxon>
        <taxon>Rhabditida</taxon>
        <taxon>Rhabditina</taxon>
        <taxon>Rhabditomorpha</taxon>
        <taxon>Rhabditoidea</taxon>
        <taxon>Rhabditidae</taxon>
        <taxon>Peloderinae</taxon>
        <taxon>Caenorhabditis</taxon>
    </lineage>
</organism>
<reference evidence="3" key="1">
    <citation type="submission" date="2017-10" db="EMBL/GenBank/DDBJ databases">
        <title>Rapid genome shrinkage in a self-fertile nematode reveals novel sperm competition proteins.</title>
        <authorList>
            <person name="Yin D."/>
            <person name="Schwarz E.M."/>
            <person name="Thomas C.G."/>
            <person name="Felde R.L."/>
            <person name="Korf I.F."/>
            <person name="Cutter A.D."/>
            <person name="Schartner C.M."/>
            <person name="Ralston E.J."/>
            <person name="Meyer B.J."/>
            <person name="Haag E.S."/>
        </authorList>
    </citation>
    <scope>NUCLEOTIDE SEQUENCE [LARGE SCALE GENOMIC DNA]</scope>
    <source>
        <strain evidence="3">JU1422</strain>
    </source>
</reference>
<dbReference type="EMBL" id="PDUG01000005">
    <property type="protein sequence ID" value="PIC30708.1"/>
    <property type="molecule type" value="Genomic_DNA"/>
</dbReference>
<keyword evidence="3" id="KW-1185">Reference proteome</keyword>
<proteinExistence type="predicted"/>
<evidence type="ECO:0000313" key="2">
    <source>
        <dbReference type="EMBL" id="PIC30708.1"/>
    </source>
</evidence>
<gene>
    <name evidence="2" type="primary">Cnig_chr_V.g21859</name>
    <name evidence="2" type="ORF">B9Z55_021859</name>
</gene>
<dbReference type="OrthoDB" id="5870296at2759"/>
<dbReference type="AlphaFoldDB" id="A0A2G5TTZ7"/>
<comment type="caution">
    <text evidence="2">The sequence shown here is derived from an EMBL/GenBank/DDBJ whole genome shotgun (WGS) entry which is preliminary data.</text>
</comment>
<evidence type="ECO:0000313" key="3">
    <source>
        <dbReference type="Proteomes" id="UP000230233"/>
    </source>
</evidence>
<evidence type="ECO:0000256" key="1">
    <source>
        <dbReference type="SAM" id="MobiDB-lite"/>
    </source>
</evidence>
<accession>A0A2G5TTZ7</accession>
<feature type="compositionally biased region" description="Polar residues" evidence="1">
    <location>
        <begin position="54"/>
        <end position="65"/>
    </location>
</feature>
<sequence>MAAVISEALQHAPKTRVPRTVYQAAKSAAQHALKISPTTKRSNNEAGLDLKSNYRLTTNPTQQQPEEPRVGSPQDEQIYDASESRKRYLGEKAATIEMPTAEMAQLVPRFLFDDATLIINMCLPCRIASRKHEMQDVDGDNQNLVVNLCKICRSTLKAQLSAKFFKHQLPCFKRLQLKESAKEGFRMTKKDQKKFVL</sequence>
<name>A0A2G5TTZ7_9PELO</name>
<dbReference type="STRING" id="1611254.A0A2G5TTZ7"/>